<evidence type="ECO:0000313" key="3">
    <source>
        <dbReference type="Proteomes" id="UP001054821"/>
    </source>
</evidence>
<accession>A0AAD4ZPV1</accession>
<name>A0AAD4ZPV1_PRUDU</name>
<dbReference type="PANTHER" id="PTHR46700:SF2">
    <property type="entry name" value="ARM REPEAT SUPERFAMILY PROTEIN"/>
    <property type="match status" value="1"/>
</dbReference>
<feature type="region of interest" description="Disordered" evidence="1">
    <location>
        <begin position="1"/>
        <end position="40"/>
    </location>
</feature>
<keyword evidence="3" id="KW-1185">Reference proteome</keyword>
<feature type="compositionally biased region" description="Low complexity" evidence="1">
    <location>
        <begin position="1"/>
        <end position="14"/>
    </location>
</feature>
<protein>
    <submittedName>
        <fullName evidence="2">Uncharacterized protein</fullName>
    </submittedName>
</protein>
<gene>
    <name evidence="2" type="ORF">L3X38_004880</name>
</gene>
<proteinExistence type="predicted"/>
<evidence type="ECO:0000256" key="1">
    <source>
        <dbReference type="SAM" id="MobiDB-lite"/>
    </source>
</evidence>
<dbReference type="AlphaFoldDB" id="A0AAD4ZPV1"/>
<comment type="caution">
    <text evidence="2">The sequence shown here is derived from an EMBL/GenBank/DDBJ whole genome shotgun (WGS) entry which is preliminary data.</text>
</comment>
<sequence>MSDSNSTATSSSASPIHQWAKRMGHGSVKGTRLRKVPGPTNCRDADLETGNHRELGALIALCDGLRHLHFGVCLVAMEVGTLAKEDVKVRKLVGGLGVIPVLVSMEASEVVARRRAAVSALIEPANGTYTCTRIKTSLELQCPGIKTTSSSRSSCLQLHGREVSFSTL</sequence>
<dbReference type="EMBL" id="JAJFAZ020000001">
    <property type="protein sequence ID" value="KAI5351989.1"/>
    <property type="molecule type" value="Genomic_DNA"/>
</dbReference>
<dbReference type="Proteomes" id="UP001054821">
    <property type="component" value="Chromosome 1"/>
</dbReference>
<dbReference type="PANTHER" id="PTHR46700">
    <property type="entry name" value="ARM REPEAT SUPERFAMILY PROTEIN"/>
    <property type="match status" value="1"/>
</dbReference>
<organism evidence="2 3">
    <name type="scientific">Prunus dulcis</name>
    <name type="common">Almond</name>
    <name type="synonym">Amygdalus dulcis</name>
    <dbReference type="NCBI Taxonomy" id="3755"/>
    <lineage>
        <taxon>Eukaryota</taxon>
        <taxon>Viridiplantae</taxon>
        <taxon>Streptophyta</taxon>
        <taxon>Embryophyta</taxon>
        <taxon>Tracheophyta</taxon>
        <taxon>Spermatophyta</taxon>
        <taxon>Magnoliopsida</taxon>
        <taxon>eudicotyledons</taxon>
        <taxon>Gunneridae</taxon>
        <taxon>Pentapetalae</taxon>
        <taxon>rosids</taxon>
        <taxon>fabids</taxon>
        <taxon>Rosales</taxon>
        <taxon>Rosaceae</taxon>
        <taxon>Amygdaloideae</taxon>
        <taxon>Amygdaleae</taxon>
        <taxon>Prunus</taxon>
    </lineage>
</organism>
<evidence type="ECO:0000313" key="2">
    <source>
        <dbReference type="EMBL" id="KAI5351989.1"/>
    </source>
</evidence>
<reference evidence="2 3" key="1">
    <citation type="journal article" date="2022" name="G3 (Bethesda)">
        <title>Whole-genome sequence and methylome profiling of the almond [Prunus dulcis (Mill.) D.A. Webb] cultivar 'Nonpareil'.</title>
        <authorList>
            <person name="D'Amico-Willman K.M."/>
            <person name="Ouma W.Z."/>
            <person name="Meulia T."/>
            <person name="Sideli G.M."/>
            <person name="Gradziel T.M."/>
            <person name="Fresnedo-Ramirez J."/>
        </authorList>
    </citation>
    <scope>NUCLEOTIDE SEQUENCE [LARGE SCALE GENOMIC DNA]</scope>
    <source>
        <strain evidence="2">Clone GOH B32 T37-40</strain>
    </source>
</reference>